<keyword evidence="2" id="KW-1185">Reference proteome</keyword>
<proteinExistence type="predicted"/>
<reference evidence="1 2" key="1">
    <citation type="journal article" date="2012" name="J. Bacteriol.">
        <title>Genome sequence of deep-sea manganese-oxidizing bacterium Marinobacter manganoxydans MnI7-9.</title>
        <authorList>
            <person name="Wang H."/>
            <person name="Li H."/>
            <person name="Shao Z."/>
            <person name="Liao S."/>
            <person name="Johnstone L."/>
            <person name="Rensing C."/>
            <person name="Wang G."/>
        </authorList>
    </citation>
    <scope>NUCLEOTIDE SEQUENCE [LARGE SCALE GENOMIC DNA]</scope>
    <source>
        <strain evidence="1 2">MnI7-9</strain>
    </source>
</reference>
<evidence type="ECO:0000313" key="1">
    <source>
        <dbReference type="EMBL" id="EHJ05524.1"/>
    </source>
</evidence>
<dbReference type="EMBL" id="AGTR01000018">
    <property type="protein sequence ID" value="EHJ05524.1"/>
    <property type="molecule type" value="Genomic_DNA"/>
</dbReference>
<accession>G6YQF1</accession>
<dbReference type="Proteomes" id="UP000003208">
    <property type="component" value="Unassembled WGS sequence"/>
</dbReference>
<sequence>MNGYQGTPRGPSMELDLDDGQLEEIAGIEKELRSDLQELKVQRYEESLKLQELYAEDELDAGDINDQQQKVFDVIKEITELQVEAQQDIRDLLTSEQRTQLQRSGGWLMLN</sequence>
<organism evidence="1 2">
    <name type="scientific">Marinobacter manganoxydans MnI7-9</name>
    <dbReference type="NCBI Taxonomy" id="1094979"/>
    <lineage>
        <taxon>Bacteria</taxon>
        <taxon>Pseudomonadati</taxon>
        <taxon>Pseudomonadota</taxon>
        <taxon>Gammaproteobacteria</taxon>
        <taxon>Pseudomonadales</taxon>
        <taxon>Marinobacteraceae</taxon>
        <taxon>Marinobacter</taxon>
    </lineage>
</organism>
<dbReference type="PATRIC" id="fig|1094979.3.peg.1028"/>
<gene>
    <name evidence="1" type="ORF">KYE_05341</name>
</gene>
<name>G6YQF1_9GAMM</name>
<evidence type="ECO:0000313" key="2">
    <source>
        <dbReference type="Proteomes" id="UP000003208"/>
    </source>
</evidence>
<dbReference type="AlphaFoldDB" id="G6YQF1"/>
<protein>
    <submittedName>
        <fullName evidence="1">Uncharacterized protein</fullName>
    </submittedName>
</protein>
<dbReference type="Gene3D" id="1.20.120.1490">
    <property type="match status" value="1"/>
</dbReference>